<dbReference type="OrthoDB" id="8907997at2"/>
<accession>A0A2T5RGV3</accession>
<proteinExistence type="predicted"/>
<dbReference type="EMBL" id="QAXS01000032">
    <property type="protein sequence ID" value="PTV94430.1"/>
    <property type="molecule type" value="Genomic_DNA"/>
</dbReference>
<evidence type="ECO:0000313" key="1">
    <source>
        <dbReference type="EMBL" id="PTV94430.1"/>
    </source>
</evidence>
<evidence type="ECO:0000313" key="2">
    <source>
        <dbReference type="Proteomes" id="UP000244089"/>
    </source>
</evidence>
<dbReference type="RefSeq" id="WP_108141768.1">
    <property type="nucleotide sequence ID" value="NZ_QAXS01000032.1"/>
</dbReference>
<organism evidence="1 2">
    <name type="scientific">Halanaerobium saccharolyticum</name>
    <dbReference type="NCBI Taxonomy" id="43595"/>
    <lineage>
        <taxon>Bacteria</taxon>
        <taxon>Bacillati</taxon>
        <taxon>Bacillota</taxon>
        <taxon>Clostridia</taxon>
        <taxon>Halanaerobiales</taxon>
        <taxon>Halanaerobiaceae</taxon>
        <taxon>Halanaerobium</taxon>
    </lineage>
</organism>
<sequence length="204" mass="24549">MNFSEINDKELKELLRGLSFAIKKIGEEYFKLDLASEDNKEHYKYRERVYCYEFYHQLRNTLGCDYPYVINGEIDKKDHPIIASNKNPDFVIHNPGNMKQNFVIMEVKNLEGFSKSKRKNDIEKFITFFEECNYQYAIYLIYGEKENENTFKENRENLEDQIKKKLSDSDENLKYKKVIVLWHNDIIGEIDYDIISLPKKQRRL</sequence>
<name>A0A2T5RGV3_9FIRM</name>
<gene>
    <name evidence="1" type="ORF">C8C76_1324</name>
</gene>
<dbReference type="AlphaFoldDB" id="A0A2T5RGV3"/>
<reference evidence="1 2" key="1">
    <citation type="submission" date="2018-04" db="EMBL/GenBank/DDBJ databases">
        <title>Subsurface microbial communities from deep shales in Ohio and West Virginia, USA.</title>
        <authorList>
            <person name="Wrighton K."/>
        </authorList>
    </citation>
    <scope>NUCLEOTIDE SEQUENCE [LARGE SCALE GENOMIC DNA]</scope>
    <source>
        <strain evidence="1 2">WC1</strain>
    </source>
</reference>
<protein>
    <submittedName>
        <fullName evidence="1">Uncharacterized protein</fullName>
    </submittedName>
</protein>
<dbReference type="Proteomes" id="UP000244089">
    <property type="component" value="Unassembled WGS sequence"/>
</dbReference>
<comment type="caution">
    <text evidence="1">The sequence shown here is derived from an EMBL/GenBank/DDBJ whole genome shotgun (WGS) entry which is preliminary data.</text>
</comment>